<dbReference type="AlphaFoldDB" id="A0A1H9P3F6"/>
<evidence type="ECO:0000256" key="3">
    <source>
        <dbReference type="SAM" id="SignalP"/>
    </source>
</evidence>
<dbReference type="InParanoid" id="A0A1H9P3F6"/>
<evidence type="ECO:0000256" key="1">
    <source>
        <dbReference type="SAM" id="Coils"/>
    </source>
</evidence>
<evidence type="ECO:0000256" key="2">
    <source>
        <dbReference type="SAM" id="Phobius"/>
    </source>
</evidence>
<feature type="chain" id="PRO_5011565742" description="tRNA (Guanine-N1)-methyltransferase" evidence="3">
    <location>
        <begin position="23"/>
        <end position="198"/>
    </location>
</feature>
<feature type="signal peptide" evidence="3">
    <location>
        <begin position="1"/>
        <end position="22"/>
    </location>
</feature>
<feature type="coiled-coil region" evidence="1">
    <location>
        <begin position="157"/>
        <end position="191"/>
    </location>
</feature>
<gene>
    <name evidence="4" type="ORF">SAMN05444359_14212</name>
</gene>
<dbReference type="Proteomes" id="UP000199021">
    <property type="component" value="Unassembled WGS sequence"/>
</dbReference>
<dbReference type="EMBL" id="FOFB01000042">
    <property type="protein sequence ID" value="SER42661.1"/>
    <property type="molecule type" value="Genomic_DNA"/>
</dbReference>
<evidence type="ECO:0000313" key="4">
    <source>
        <dbReference type="EMBL" id="SER42661.1"/>
    </source>
</evidence>
<dbReference type="RefSeq" id="WP_090173398.1">
    <property type="nucleotide sequence ID" value="NZ_FOFB01000042.1"/>
</dbReference>
<dbReference type="STRING" id="478744.SAMN05444359_14212"/>
<name>A0A1H9P3F6_9BACT</name>
<organism evidence="4 5">
    <name type="scientific">Neolewinella agarilytica</name>
    <dbReference type="NCBI Taxonomy" id="478744"/>
    <lineage>
        <taxon>Bacteria</taxon>
        <taxon>Pseudomonadati</taxon>
        <taxon>Bacteroidota</taxon>
        <taxon>Saprospiria</taxon>
        <taxon>Saprospirales</taxon>
        <taxon>Lewinellaceae</taxon>
        <taxon>Neolewinella</taxon>
    </lineage>
</organism>
<proteinExistence type="predicted"/>
<sequence>MRTYFFVLFFVLFAVSSQPVSAQAGNPATADSVSLSQQFDEMLRVSNRYQGFKVIRQNYLAAFIANVTDSIGGYTKEISTLNGTISTQAERLDKQETTIQEKDLEISQLNEEKDGVSLLGFQLSKATYSLIMWSAIIGLLALLLLALARMRLAVSSANEASTHNAKLTEELEKARKRRLEVEQNLRRQLQDEINKRGK</sequence>
<feature type="transmembrane region" description="Helical" evidence="2">
    <location>
        <begin position="126"/>
        <end position="148"/>
    </location>
</feature>
<dbReference type="OrthoDB" id="981213at2"/>
<keyword evidence="2" id="KW-1133">Transmembrane helix</keyword>
<protein>
    <recommendedName>
        <fullName evidence="6">tRNA (Guanine-N1)-methyltransferase</fullName>
    </recommendedName>
</protein>
<keyword evidence="3" id="KW-0732">Signal</keyword>
<keyword evidence="2" id="KW-0472">Membrane</keyword>
<evidence type="ECO:0008006" key="6">
    <source>
        <dbReference type="Google" id="ProtNLM"/>
    </source>
</evidence>
<keyword evidence="5" id="KW-1185">Reference proteome</keyword>
<reference evidence="5" key="1">
    <citation type="submission" date="2016-10" db="EMBL/GenBank/DDBJ databases">
        <authorList>
            <person name="Varghese N."/>
            <person name="Submissions S."/>
        </authorList>
    </citation>
    <scope>NUCLEOTIDE SEQUENCE [LARGE SCALE GENOMIC DNA]</scope>
    <source>
        <strain evidence="5">DSM 24740</strain>
    </source>
</reference>
<evidence type="ECO:0000313" key="5">
    <source>
        <dbReference type="Proteomes" id="UP000199021"/>
    </source>
</evidence>
<accession>A0A1H9P3F6</accession>
<keyword evidence="1" id="KW-0175">Coiled coil</keyword>
<keyword evidence="2" id="KW-0812">Transmembrane</keyword>